<keyword evidence="1" id="KW-0812">Transmembrane</keyword>
<dbReference type="AlphaFoldDB" id="A0A0F9SQL7"/>
<name>A0A0F9SQL7_9ZZZZ</name>
<keyword evidence="1" id="KW-0472">Membrane</keyword>
<keyword evidence="1" id="KW-1133">Transmembrane helix</keyword>
<feature type="non-terminal residue" evidence="2">
    <location>
        <position position="1"/>
    </location>
</feature>
<feature type="transmembrane region" description="Helical" evidence="1">
    <location>
        <begin position="36"/>
        <end position="52"/>
    </location>
</feature>
<proteinExistence type="predicted"/>
<dbReference type="EMBL" id="LAZR01002326">
    <property type="protein sequence ID" value="KKN31468.1"/>
    <property type="molecule type" value="Genomic_DNA"/>
</dbReference>
<comment type="caution">
    <text evidence="2">The sequence shown here is derived from an EMBL/GenBank/DDBJ whole genome shotgun (WGS) entry which is preliminary data.</text>
</comment>
<gene>
    <name evidence="2" type="ORF">LCGC14_0823810</name>
</gene>
<organism evidence="2">
    <name type="scientific">marine sediment metagenome</name>
    <dbReference type="NCBI Taxonomy" id="412755"/>
    <lineage>
        <taxon>unclassified sequences</taxon>
        <taxon>metagenomes</taxon>
        <taxon>ecological metagenomes</taxon>
    </lineage>
</organism>
<sequence length="54" mass="6644">LKMKGLRSQDRRLLKKIEDNKPRADKMQKELFSMRMKPMMYTIIPLMLVFFLRQ</sequence>
<accession>A0A0F9SQL7</accession>
<reference evidence="2" key="1">
    <citation type="journal article" date="2015" name="Nature">
        <title>Complex archaea that bridge the gap between prokaryotes and eukaryotes.</title>
        <authorList>
            <person name="Spang A."/>
            <person name="Saw J.H."/>
            <person name="Jorgensen S.L."/>
            <person name="Zaremba-Niedzwiedzka K."/>
            <person name="Martijn J."/>
            <person name="Lind A.E."/>
            <person name="van Eijk R."/>
            <person name="Schleper C."/>
            <person name="Guy L."/>
            <person name="Ettema T.J."/>
        </authorList>
    </citation>
    <scope>NUCLEOTIDE SEQUENCE</scope>
</reference>
<protein>
    <submittedName>
        <fullName evidence="2">Uncharacterized protein</fullName>
    </submittedName>
</protein>
<evidence type="ECO:0000256" key="1">
    <source>
        <dbReference type="SAM" id="Phobius"/>
    </source>
</evidence>
<evidence type="ECO:0000313" key="2">
    <source>
        <dbReference type="EMBL" id="KKN31468.1"/>
    </source>
</evidence>